<dbReference type="Pfam" id="PF00561">
    <property type="entry name" value="Abhydrolase_1"/>
    <property type="match status" value="1"/>
</dbReference>
<dbReference type="EMBL" id="JADWYR010000001">
    <property type="protein sequence ID" value="MBG9376717.1"/>
    <property type="molecule type" value="Genomic_DNA"/>
</dbReference>
<evidence type="ECO:0000313" key="4">
    <source>
        <dbReference type="Proteomes" id="UP000628448"/>
    </source>
</evidence>
<keyword evidence="3" id="KW-0378">Hydrolase</keyword>
<protein>
    <submittedName>
        <fullName evidence="3">Alpha/beta fold hydrolase</fullName>
    </submittedName>
</protein>
<dbReference type="InterPro" id="IPR000073">
    <property type="entry name" value="AB_hydrolase_1"/>
</dbReference>
<dbReference type="InterPro" id="IPR029058">
    <property type="entry name" value="AB_hydrolase_fold"/>
</dbReference>
<dbReference type="RefSeq" id="WP_196990718.1">
    <property type="nucleotide sequence ID" value="NZ_JADWYR010000001.1"/>
</dbReference>
<evidence type="ECO:0000256" key="1">
    <source>
        <dbReference type="SAM" id="Phobius"/>
    </source>
</evidence>
<dbReference type="GO" id="GO:0016787">
    <property type="term" value="F:hydrolase activity"/>
    <property type="evidence" value="ECO:0007669"/>
    <property type="project" value="UniProtKB-KW"/>
</dbReference>
<feature type="transmembrane region" description="Helical" evidence="1">
    <location>
        <begin position="7"/>
        <end position="26"/>
    </location>
</feature>
<reference evidence="3" key="1">
    <citation type="submission" date="2020-11" db="EMBL/GenBank/DDBJ databases">
        <title>Bacterial whole genome sequence for Panacibacter sp. DH6.</title>
        <authorList>
            <person name="Le V."/>
            <person name="Ko S."/>
            <person name="Ahn C.-Y."/>
            <person name="Oh H.-M."/>
        </authorList>
    </citation>
    <scope>NUCLEOTIDE SEQUENCE</scope>
    <source>
        <strain evidence="3">DH6</strain>
    </source>
</reference>
<keyword evidence="1" id="KW-0812">Transmembrane</keyword>
<comment type="caution">
    <text evidence="3">The sequence shown here is derived from an EMBL/GenBank/DDBJ whole genome shotgun (WGS) entry which is preliminary data.</text>
</comment>
<sequence>MKKKIRNWIGIIVIIYVVCGIALYFLQPVLLFHPEPLPQDHTFSFSQPFEEKKIYYDSSTMFDVVRFRTGNDALRKGAVLYFHGNMNNIEYYAHFAPYFTKNGYEVWMIDYPGYGKSTGERTEAMFYTLSDQLYKLCRAAGFAADSIIIYGKSLGTGIATQLASVKNCKRLILESPYYSIPQIAKHYAFMYPVEWMSEFTIPTHDFITKVVAPVTIFHGTDDGTIPYSNTGKLQPLLKPADEVITIEGGGHNDLYNFPVVPKKIDSLLNGQ</sequence>
<organism evidence="3 4">
    <name type="scientific">Panacibacter microcysteis</name>
    <dbReference type="NCBI Taxonomy" id="2793269"/>
    <lineage>
        <taxon>Bacteria</taxon>
        <taxon>Pseudomonadati</taxon>
        <taxon>Bacteroidota</taxon>
        <taxon>Chitinophagia</taxon>
        <taxon>Chitinophagales</taxon>
        <taxon>Chitinophagaceae</taxon>
        <taxon>Panacibacter</taxon>
    </lineage>
</organism>
<dbReference type="AlphaFoldDB" id="A0A931E156"/>
<name>A0A931E156_9BACT</name>
<keyword evidence="1" id="KW-1133">Transmembrane helix</keyword>
<dbReference type="PANTHER" id="PTHR12277">
    <property type="entry name" value="ALPHA/BETA HYDROLASE DOMAIN-CONTAINING PROTEIN"/>
    <property type="match status" value="1"/>
</dbReference>
<keyword evidence="4" id="KW-1185">Reference proteome</keyword>
<keyword evidence="1" id="KW-0472">Membrane</keyword>
<proteinExistence type="predicted"/>
<dbReference type="Gene3D" id="3.40.50.1820">
    <property type="entry name" value="alpha/beta hydrolase"/>
    <property type="match status" value="1"/>
</dbReference>
<feature type="domain" description="AB hydrolase-1" evidence="2">
    <location>
        <begin position="78"/>
        <end position="199"/>
    </location>
</feature>
<evidence type="ECO:0000259" key="2">
    <source>
        <dbReference type="Pfam" id="PF00561"/>
    </source>
</evidence>
<dbReference type="Proteomes" id="UP000628448">
    <property type="component" value="Unassembled WGS sequence"/>
</dbReference>
<evidence type="ECO:0000313" key="3">
    <source>
        <dbReference type="EMBL" id="MBG9376717.1"/>
    </source>
</evidence>
<accession>A0A931E156</accession>
<dbReference type="SUPFAM" id="SSF53474">
    <property type="entry name" value="alpha/beta-Hydrolases"/>
    <property type="match status" value="1"/>
</dbReference>
<gene>
    <name evidence="3" type="ORF">I5907_10750</name>
</gene>
<dbReference type="PANTHER" id="PTHR12277:SF81">
    <property type="entry name" value="PROTEIN ABHD13"/>
    <property type="match status" value="1"/>
</dbReference>